<gene>
    <name evidence="2" type="ORF">FIBSPDRAFT_871819</name>
</gene>
<accession>A0A166A2K3</accession>
<evidence type="ECO:0000313" key="3">
    <source>
        <dbReference type="Proteomes" id="UP000076532"/>
    </source>
</evidence>
<dbReference type="OrthoDB" id="3265815at2759"/>
<dbReference type="AlphaFoldDB" id="A0A166A2K3"/>
<reference evidence="2 3" key="1">
    <citation type="journal article" date="2016" name="Mol. Biol. Evol.">
        <title>Comparative Genomics of Early-Diverging Mushroom-Forming Fungi Provides Insights into the Origins of Lignocellulose Decay Capabilities.</title>
        <authorList>
            <person name="Nagy L.G."/>
            <person name="Riley R."/>
            <person name="Tritt A."/>
            <person name="Adam C."/>
            <person name="Daum C."/>
            <person name="Floudas D."/>
            <person name="Sun H."/>
            <person name="Yadav J.S."/>
            <person name="Pangilinan J."/>
            <person name="Larsson K.H."/>
            <person name="Matsuura K."/>
            <person name="Barry K."/>
            <person name="Labutti K."/>
            <person name="Kuo R."/>
            <person name="Ohm R.A."/>
            <person name="Bhattacharya S.S."/>
            <person name="Shirouzu T."/>
            <person name="Yoshinaga Y."/>
            <person name="Martin F.M."/>
            <person name="Grigoriev I.V."/>
            <person name="Hibbett D.S."/>
        </authorList>
    </citation>
    <scope>NUCLEOTIDE SEQUENCE [LARGE SCALE GENOMIC DNA]</scope>
    <source>
        <strain evidence="2 3">CBS 109695</strain>
    </source>
</reference>
<name>A0A166A2K3_9AGAM</name>
<proteinExistence type="predicted"/>
<feature type="region of interest" description="Disordered" evidence="1">
    <location>
        <begin position="37"/>
        <end position="57"/>
    </location>
</feature>
<keyword evidence="3" id="KW-1185">Reference proteome</keyword>
<dbReference type="Proteomes" id="UP000076532">
    <property type="component" value="Unassembled WGS sequence"/>
</dbReference>
<dbReference type="EMBL" id="KV417667">
    <property type="protein sequence ID" value="KZP11191.1"/>
    <property type="molecule type" value="Genomic_DNA"/>
</dbReference>
<sequence length="127" mass="13284">MAARVGAVYLKKLFLMHMGRADALKGLLFPPSYPHAHDAAPGKGKKKGTGTGCSAEDRPRVSRAWSLAAIGLAAGAGTDLQKSGIRAAFHPVADPCACALCRETAAGRVDVLCARWALVKSQSQIIE</sequence>
<evidence type="ECO:0000256" key="1">
    <source>
        <dbReference type="SAM" id="MobiDB-lite"/>
    </source>
</evidence>
<protein>
    <submittedName>
        <fullName evidence="2">Uncharacterized protein</fullName>
    </submittedName>
</protein>
<organism evidence="2 3">
    <name type="scientific">Athelia psychrophila</name>
    <dbReference type="NCBI Taxonomy" id="1759441"/>
    <lineage>
        <taxon>Eukaryota</taxon>
        <taxon>Fungi</taxon>
        <taxon>Dikarya</taxon>
        <taxon>Basidiomycota</taxon>
        <taxon>Agaricomycotina</taxon>
        <taxon>Agaricomycetes</taxon>
        <taxon>Agaricomycetidae</taxon>
        <taxon>Atheliales</taxon>
        <taxon>Atheliaceae</taxon>
        <taxon>Athelia</taxon>
    </lineage>
</organism>
<evidence type="ECO:0000313" key="2">
    <source>
        <dbReference type="EMBL" id="KZP11191.1"/>
    </source>
</evidence>
<dbReference type="STRING" id="436010.A0A166A2K3"/>